<proteinExistence type="predicted"/>
<dbReference type="InterPro" id="IPR038461">
    <property type="entry name" value="Schlafen_AlbA_2_dom_sf"/>
</dbReference>
<dbReference type="Proteomes" id="UP001285921">
    <property type="component" value="Unassembled WGS sequence"/>
</dbReference>
<evidence type="ECO:0000313" key="2">
    <source>
        <dbReference type="EMBL" id="GMK47954.1"/>
    </source>
</evidence>
<comment type="caution">
    <text evidence="2">The sequence shown here is derived from an EMBL/GenBank/DDBJ whole genome shotgun (WGS) entry which is preliminary data.</text>
</comment>
<protein>
    <recommendedName>
        <fullName evidence="1">Schlafen AlbA-2 domain-containing protein</fullName>
    </recommendedName>
</protein>
<dbReference type="RefSeq" id="WP_317981784.1">
    <property type="nucleotide sequence ID" value="NZ_BTCL01000024.1"/>
</dbReference>
<reference evidence="2 3" key="1">
    <citation type="submission" date="2023-05" db="EMBL/GenBank/DDBJ databases">
        <title>Draft genome of Paenibacillus sp. CCS26.</title>
        <authorList>
            <person name="Akita H."/>
            <person name="Shinto Y."/>
            <person name="Kimura Z."/>
        </authorList>
    </citation>
    <scope>NUCLEOTIDE SEQUENCE [LARGE SCALE GENOMIC DNA]</scope>
    <source>
        <strain evidence="2 3">CCS26</strain>
    </source>
</reference>
<evidence type="ECO:0000259" key="1">
    <source>
        <dbReference type="Pfam" id="PF04326"/>
    </source>
</evidence>
<sequence>MSNLSLFVEKIKAEGYSAIREMVINQQEENLLLDFKEKRDANRATLSDDDKRNYSKALSAFSNSNGGIIIWGVKASKIGGNGPDVANEEKPIKNLRKFLTDLNSLTPHTLIPVNPGVENFIIEIDNDEGFLITYVPESPLPPHRAQNAEHSYYTRAGDSFIKMEHFMLEDMFGRRQKPKLEFYYRVQAGISFGDGRIECQIVVGIKNIGKYLATYPAIKIKTIGEVSLDPYGIDGNHNWVIPRRLQTNLTHQENGYYFAGGNNDVIHPNTFIEVAKFTPDQKYFIANTVVNNEVNYGFQYEIFAENTSSISGELNLTNVDIFNMLFKRDK</sequence>
<feature type="domain" description="Schlafen AlbA-2" evidence="1">
    <location>
        <begin position="29"/>
        <end position="163"/>
    </location>
</feature>
<dbReference type="Gene3D" id="3.30.950.30">
    <property type="entry name" value="Schlafen, AAA domain"/>
    <property type="match status" value="1"/>
</dbReference>
<keyword evidence="3" id="KW-1185">Reference proteome</keyword>
<dbReference type="EMBL" id="BTCL01000024">
    <property type="protein sequence ID" value="GMK47954.1"/>
    <property type="molecule type" value="Genomic_DNA"/>
</dbReference>
<organism evidence="2 3">
    <name type="scientific">Paenibacillus glycanilyticus</name>
    <dbReference type="NCBI Taxonomy" id="126569"/>
    <lineage>
        <taxon>Bacteria</taxon>
        <taxon>Bacillati</taxon>
        <taxon>Bacillota</taxon>
        <taxon>Bacilli</taxon>
        <taxon>Bacillales</taxon>
        <taxon>Paenibacillaceae</taxon>
        <taxon>Paenibacillus</taxon>
    </lineage>
</organism>
<name>A0ABQ6NVF7_9BACL</name>
<gene>
    <name evidence="2" type="ORF">PghCCS26_50840</name>
</gene>
<accession>A0ABQ6NVF7</accession>
<dbReference type="Pfam" id="PF04326">
    <property type="entry name" value="SLFN_AlbA_2"/>
    <property type="match status" value="1"/>
</dbReference>
<evidence type="ECO:0000313" key="3">
    <source>
        <dbReference type="Proteomes" id="UP001285921"/>
    </source>
</evidence>
<dbReference type="InterPro" id="IPR007421">
    <property type="entry name" value="Schlafen_AlbA_2_dom"/>
</dbReference>